<proteinExistence type="predicted"/>
<dbReference type="InterPro" id="IPR036390">
    <property type="entry name" value="WH_DNA-bd_sf"/>
</dbReference>
<dbReference type="OrthoDB" id="85402at2157"/>
<evidence type="ECO:0000256" key="1">
    <source>
        <dbReference type="ARBA" id="ARBA00022598"/>
    </source>
</evidence>
<accession>F8AGM3</accession>
<evidence type="ECO:0000313" key="7">
    <source>
        <dbReference type="EMBL" id="AEH23994.1"/>
    </source>
</evidence>
<dbReference type="Gene3D" id="1.10.10.10">
    <property type="entry name" value="Winged helix-like DNA-binding domain superfamily/Winged helix DNA-binding domain"/>
    <property type="match status" value="1"/>
</dbReference>
<organism evidence="7 8">
    <name type="scientific">Pyrococcus yayanosii (strain CH1 / JCM 16557)</name>
    <dbReference type="NCBI Taxonomy" id="529709"/>
    <lineage>
        <taxon>Archaea</taxon>
        <taxon>Methanobacteriati</taxon>
        <taxon>Methanobacteriota</taxon>
        <taxon>Thermococci</taxon>
        <taxon>Thermococcales</taxon>
        <taxon>Thermococcaceae</taxon>
        <taxon>Pyrococcus</taxon>
    </lineage>
</organism>
<dbReference type="InterPro" id="IPR004115">
    <property type="entry name" value="GAD-like_sf"/>
</dbReference>
<dbReference type="GO" id="GO:0004812">
    <property type="term" value="F:aminoacyl-tRNA ligase activity"/>
    <property type="evidence" value="ECO:0007669"/>
    <property type="project" value="InterPro"/>
</dbReference>
<dbReference type="KEGG" id="pya:PYCH_02970"/>
<dbReference type="GO" id="GO:0005737">
    <property type="term" value="C:cytoplasm"/>
    <property type="evidence" value="ECO:0007669"/>
    <property type="project" value="InterPro"/>
</dbReference>
<dbReference type="HOGENOM" id="CLU_1369596_0_0_2"/>
<feature type="domain" description="DUF4443" evidence="5">
    <location>
        <begin position="95"/>
        <end position="186"/>
    </location>
</feature>
<evidence type="ECO:0000256" key="3">
    <source>
        <dbReference type="ARBA" id="ARBA00022840"/>
    </source>
</evidence>
<keyword evidence="1" id="KW-0436">Ligase</keyword>
<keyword evidence="3" id="KW-0067">ATP-binding</keyword>
<dbReference type="SUPFAM" id="SSF46785">
    <property type="entry name" value="Winged helix' DNA-binding domain"/>
    <property type="match status" value="1"/>
</dbReference>
<name>F8AGM3_PYRYC</name>
<dbReference type="EMBL" id="CP002779">
    <property type="protein sequence ID" value="AEH23994.1"/>
    <property type="molecule type" value="Genomic_DNA"/>
</dbReference>
<dbReference type="SUPFAM" id="SSF55261">
    <property type="entry name" value="GAD domain-like"/>
    <property type="match status" value="1"/>
</dbReference>
<evidence type="ECO:0000256" key="4">
    <source>
        <dbReference type="ARBA" id="ARBA00022917"/>
    </source>
</evidence>
<dbReference type="GO" id="GO:0005524">
    <property type="term" value="F:ATP binding"/>
    <property type="evidence" value="ECO:0007669"/>
    <property type="project" value="UniProtKB-KW"/>
</dbReference>
<dbReference type="InterPro" id="IPR036388">
    <property type="entry name" value="WH-like_DNA-bd_sf"/>
</dbReference>
<dbReference type="GeneID" id="10836874"/>
<gene>
    <name evidence="7" type="ordered locus">PYCH_02970</name>
</gene>
<reference evidence="7 8" key="1">
    <citation type="journal article" date="2011" name="J. Bacteriol.">
        <title>Complete genome sequence of the obligate piezophilic hyperthermophilic archaeon Pyrococcus yayanosii CH1.</title>
        <authorList>
            <person name="Jun X."/>
            <person name="Lupeng L."/>
            <person name="Minjuan X."/>
            <person name="Oger P."/>
            <person name="Fengping W."/>
            <person name="Jebbar M."/>
            <person name="Xiang X."/>
        </authorList>
    </citation>
    <scope>NUCLEOTIDE SEQUENCE [LARGE SCALE GENOMIC DNA]</scope>
    <source>
        <strain evidence="8">CH1 / JCM 16557</strain>
    </source>
</reference>
<dbReference type="STRING" id="529709.PYCH_02970"/>
<keyword evidence="8" id="KW-1185">Reference proteome</keyword>
<dbReference type="InterPro" id="IPR054039">
    <property type="entry name" value="PH0730-like_N"/>
</dbReference>
<evidence type="ECO:0000259" key="5">
    <source>
        <dbReference type="Pfam" id="PF14544"/>
    </source>
</evidence>
<keyword evidence="2" id="KW-0547">Nucleotide-binding</keyword>
<keyword evidence="4" id="KW-0648">Protein biosynthesis</keyword>
<dbReference type="AlphaFoldDB" id="F8AGM3"/>
<dbReference type="RefSeq" id="WP_013905052.1">
    <property type="nucleotide sequence ID" value="NC_015680.1"/>
</dbReference>
<evidence type="ECO:0000256" key="2">
    <source>
        <dbReference type="ARBA" id="ARBA00022741"/>
    </source>
</evidence>
<dbReference type="Pfam" id="PF22167">
    <property type="entry name" value="PH0730-like_N"/>
    <property type="match status" value="1"/>
</dbReference>
<feature type="domain" description="PH0730-like N-terminal" evidence="6">
    <location>
        <begin position="12"/>
        <end position="70"/>
    </location>
</feature>
<dbReference type="Gene3D" id="3.30.1360.30">
    <property type="entry name" value="GAD-like domain"/>
    <property type="match status" value="1"/>
</dbReference>
<dbReference type="eggNOG" id="arCOG02103">
    <property type="taxonomic scope" value="Archaea"/>
</dbReference>
<protein>
    <submittedName>
        <fullName evidence="7">Uncharacterized protein</fullName>
    </submittedName>
</protein>
<dbReference type="Pfam" id="PF14544">
    <property type="entry name" value="DUF4443"/>
    <property type="match status" value="1"/>
</dbReference>
<dbReference type="GO" id="GO:0006412">
    <property type="term" value="P:translation"/>
    <property type="evidence" value="ECO:0007669"/>
    <property type="project" value="UniProtKB-KW"/>
</dbReference>
<evidence type="ECO:0000313" key="8">
    <source>
        <dbReference type="Proteomes" id="UP000008386"/>
    </source>
</evidence>
<evidence type="ECO:0000259" key="6">
    <source>
        <dbReference type="Pfam" id="PF22167"/>
    </source>
</evidence>
<dbReference type="Proteomes" id="UP000008386">
    <property type="component" value="Chromosome"/>
</dbReference>
<dbReference type="InterPro" id="IPR029349">
    <property type="entry name" value="DUF4443"/>
</dbReference>
<sequence length="200" mass="22349">MGWKRGAYPEYTLEDAVGTIFLLKELLGRKQISELLDLGEGSVRTLLRKLTSNGLIGSKQRGHFLTKKGEALREELLKEFSEPVPLPSVDGYPACGIVIRRPGPFKSLELRDEAIRFRARGALILLMKDGKIVFPEDERPLADTYPELDAEIMRRLSPEGGDLVVVTWADEPPWAFKSAIHVALFLKGGKIPGELKEVIR</sequence>